<keyword evidence="2" id="KW-0472">Membrane</keyword>
<dbReference type="Pfam" id="PF02470">
    <property type="entry name" value="MlaD"/>
    <property type="match status" value="1"/>
</dbReference>
<dbReference type="RefSeq" id="WP_003012506.1">
    <property type="nucleotide sequence ID" value="NZ_GG668637.1"/>
</dbReference>
<dbReference type="PANTHER" id="PTHR33371:SF4">
    <property type="entry name" value="INTERMEMBRANE PHOSPHOLIPID TRANSPORT SYSTEM BINDING PROTEIN MLAD"/>
    <property type="match status" value="1"/>
</dbReference>
<organism evidence="4 5">
    <name type="scientific">Sphingobacterium spiritivorum ATCC 33300</name>
    <dbReference type="NCBI Taxonomy" id="525372"/>
    <lineage>
        <taxon>Bacteria</taxon>
        <taxon>Pseudomonadati</taxon>
        <taxon>Bacteroidota</taxon>
        <taxon>Sphingobacteriia</taxon>
        <taxon>Sphingobacteriales</taxon>
        <taxon>Sphingobacteriaceae</taxon>
        <taxon>Sphingobacterium</taxon>
    </lineage>
</organism>
<accession>C2FZ48</accession>
<dbReference type="EMBL" id="ACHB01000061">
    <property type="protein sequence ID" value="EEI91890.1"/>
    <property type="molecule type" value="Genomic_DNA"/>
</dbReference>
<feature type="transmembrane region" description="Helical" evidence="2">
    <location>
        <begin position="12"/>
        <end position="31"/>
    </location>
</feature>
<reference evidence="4 5" key="1">
    <citation type="submission" date="2009-01" db="EMBL/GenBank/DDBJ databases">
        <authorList>
            <person name="Qin X."/>
            <person name="Bachman B."/>
            <person name="Battles P."/>
            <person name="Bell A."/>
            <person name="Bess C."/>
            <person name="Bickham C."/>
            <person name="Chaboub L."/>
            <person name="Chen D."/>
            <person name="Coyle M."/>
            <person name="Deiros D.R."/>
            <person name="Dinh H."/>
            <person name="Forbes L."/>
            <person name="Fowler G."/>
            <person name="Francisco L."/>
            <person name="Fu Q."/>
            <person name="Gubbala S."/>
            <person name="Hale W."/>
            <person name="Han Y."/>
            <person name="Hemphill L."/>
            <person name="Highlander S.K."/>
            <person name="Hirani K."/>
            <person name="Hogues M."/>
            <person name="Jackson L."/>
            <person name="Jakkamsetti A."/>
            <person name="Javaid M."/>
            <person name="Jiang H."/>
            <person name="Korchina V."/>
            <person name="Kovar C."/>
            <person name="Lara F."/>
            <person name="Lee S."/>
            <person name="Mata R."/>
            <person name="Mathew T."/>
            <person name="Moen C."/>
            <person name="Morales K."/>
            <person name="Munidasa M."/>
            <person name="Nazareth L."/>
            <person name="Ngo R."/>
            <person name="Nguyen L."/>
            <person name="Okwuonu G."/>
            <person name="Ongeri F."/>
            <person name="Patil S."/>
            <person name="Petrosino J."/>
            <person name="Pham C."/>
            <person name="Pham P."/>
            <person name="Pu L.-L."/>
            <person name="Puazo M."/>
            <person name="Raj R."/>
            <person name="Reid J."/>
            <person name="Rouhana J."/>
            <person name="Saada N."/>
            <person name="Shang Y."/>
            <person name="Simmons D."/>
            <person name="Thornton R."/>
            <person name="Warren J."/>
            <person name="Weissenberger G."/>
            <person name="Zhang J."/>
            <person name="Zhang L."/>
            <person name="Zhou C."/>
            <person name="Zhu D."/>
            <person name="Muzny D."/>
            <person name="Worley K."/>
            <person name="Gibbs R."/>
        </authorList>
    </citation>
    <scope>NUCLEOTIDE SEQUENCE [LARGE SCALE GENOMIC DNA]</scope>
    <source>
        <strain evidence="4 5">ATCC 33300</strain>
    </source>
</reference>
<evidence type="ECO:0000313" key="4">
    <source>
        <dbReference type="EMBL" id="EEI91890.1"/>
    </source>
</evidence>
<dbReference type="Proteomes" id="UP000006241">
    <property type="component" value="Unassembled WGS sequence"/>
</dbReference>
<evidence type="ECO:0000313" key="5">
    <source>
        <dbReference type="Proteomes" id="UP000006241"/>
    </source>
</evidence>
<dbReference type="AlphaFoldDB" id="C2FZ48"/>
<keyword evidence="2" id="KW-0812">Transmembrane</keyword>
<feature type="coiled-coil region" evidence="1">
    <location>
        <begin position="187"/>
        <end position="214"/>
    </location>
</feature>
<gene>
    <name evidence="4" type="ORF">HMPREF0765_2604</name>
</gene>
<evidence type="ECO:0000256" key="1">
    <source>
        <dbReference type="SAM" id="Coils"/>
    </source>
</evidence>
<feature type="domain" description="Mce/MlaD" evidence="3">
    <location>
        <begin position="40"/>
        <end position="117"/>
    </location>
</feature>
<evidence type="ECO:0000259" key="3">
    <source>
        <dbReference type="Pfam" id="PF02470"/>
    </source>
</evidence>
<evidence type="ECO:0000256" key="2">
    <source>
        <dbReference type="SAM" id="Phobius"/>
    </source>
</evidence>
<dbReference type="InterPro" id="IPR003399">
    <property type="entry name" value="Mce/MlaD"/>
</dbReference>
<keyword evidence="1" id="KW-0175">Coiled coil</keyword>
<dbReference type="PANTHER" id="PTHR33371">
    <property type="entry name" value="INTERMEMBRANE PHOSPHOLIPID TRANSPORT SYSTEM BINDING PROTEIN MLAD-RELATED"/>
    <property type="match status" value="1"/>
</dbReference>
<comment type="caution">
    <text evidence="4">The sequence shown here is derived from an EMBL/GenBank/DDBJ whole genome shotgun (WGS) entry which is preliminary data.</text>
</comment>
<dbReference type="HOGENOM" id="CLU_054524_0_0_10"/>
<dbReference type="InterPro" id="IPR052336">
    <property type="entry name" value="MlaD_Phospholipid_Transporter"/>
</dbReference>
<name>C2FZ48_SPHSI</name>
<keyword evidence="2" id="KW-1133">Transmembrane helix</keyword>
<sequence>MSAADNKRTLVVGLFVLIGLIILVAGILTLGGQQKKFTKTLTVTTEFEDVKGLKVGNNVWFSGVKVGIVKDISFESIKYVKVVMSIEAKSSEFIRKDAVAKLGSDGLIGNSIITLVGGSQTAQPIEDGDILHSAKGTDMEAMMATLSVNNDNLVEITRNFAVLSQNLVDGKGMVGAMLTDSSMVVSLSKSLDNLNKLMTNANQASNNLVAVTNKLNNNQGLIHQLSTDTAVFASLRESAAQLQGVTQTASALMSNLNATSARLNDKNNVVGALTNDPEGAAEIKQILRNLNLSTAKLDQNMEAMQSNFLLRGFFKKQQKEQEKAKADSLKALSGSSK</sequence>
<protein>
    <submittedName>
        <fullName evidence="4">Putative virulence factor Mce family protein</fullName>
    </submittedName>
</protein>
<proteinExistence type="predicted"/>